<dbReference type="GO" id="GO:0004499">
    <property type="term" value="F:N,N-dimethylaniline monooxygenase activity"/>
    <property type="evidence" value="ECO:0007669"/>
    <property type="project" value="InterPro"/>
</dbReference>
<dbReference type="PANTHER" id="PTHR23023">
    <property type="entry name" value="DIMETHYLANILINE MONOOXYGENASE"/>
    <property type="match status" value="1"/>
</dbReference>
<dbReference type="InterPro" id="IPR020946">
    <property type="entry name" value="Flavin_mOase-like"/>
</dbReference>
<dbReference type="RefSeq" id="XP_020078460.1">
    <property type="nucleotide sequence ID" value="XM_020218138.1"/>
</dbReference>
<evidence type="ECO:0000256" key="4">
    <source>
        <dbReference type="ARBA" id="ARBA00022857"/>
    </source>
</evidence>
<dbReference type="InterPro" id="IPR050346">
    <property type="entry name" value="FMO-like"/>
</dbReference>
<evidence type="ECO:0000256" key="2">
    <source>
        <dbReference type="ARBA" id="ARBA00022630"/>
    </source>
</evidence>
<protein>
    <submittedName>
        <fullName evidence="6">FAD/NAD(P)-binding domain-containing protein</fullName>
    </submittedName>
</protein>
<dbReference type="EMBL" id="KV454538">
    <property type="protein sequence ID" value="ODV69393.1"/>
    <property type="molecule type" value="Genomic_DNA"/>
</dbReference>
<keyword evidence="3" id="KW-0274">FAD</keyword>
<dbReference type="GeneID" id="30992688"/>
<dbReference type="STRING" id="984485.A0A1E4RQ32"/>
<dbReference type="InterPro" id="IPR000960">
    <property type="entry name" value="Flavin_mOase"/>
</dbReference>
<dbReference type="Pfam" id="PF00743">
    <property type="entry name" value="FMO-like"/>
    <property type="match status" value="2"/>
</dbReference>
<dbReference type="Pfam" id="PF13450">
    <property type="entry name" value="NAD_binding_8"/>
    <property type="match status" value="1"/>
</dbReference>
<comment type="similarity">
    <text evidence="1">Belongs to the FMO family.</text>
</comment>
<evidence type="ECO:0000256" key="3">
    <source>
        <dbReference type="ARBA" id="ARBA00022827"/>
    </source>
</evidence>
<dbReference type="PRINTS" id="PR00419">
    <property type="entry name" value="ADXRDTASE"/>
</dbReference>
<dbReference type="GO" id="GO:0050660">
    <property type="term" value="F:flavin adenine dinucleotide binding"/>
    <property type="evidence" value="ECO:0007669"/>
    <property type="project" value="InterPro"/>
</dbReference>
<reference evidence="7" key="1">
    <citation type="submission" date="2016-05" db="EMBL/GenBank/DDBJ databases">
        <title>Comparative genomics of biotechnologically important yeasts.</title>
        <authorList>
            <consortium name="DOE Joint Genome Institute"/>
            <person name="Riley R."/>
            <person name="Haridas S."/>
            <person name="Wolfe K.H."/>
            <person name="Lopes M.R."/>
            <person name="Hittinger C.T."/>
            <person name="Goker M."/>
            <person name="Salamov A."/>
            <person name="Wisecaver J."/>
            <person name="Long T.M."/>
            <person name="Aerts A.L."/>
            <person name="Barry K."/>
            <person name="Choi C."/>
            <person name="Clum A."/>
            <person name="Coughlan A.Y."/>
            <person name="Deshpande S."/>
            <person name="Douglass A.P."/>
            <person name="Hanson S.J."/>
            <person name="Klenk H.-P."/>
            <person name="Labutti K."/>
            <person name="Lapidus A."/>
            <person name="Lindquist E."/>
            <person name="Lipzen A."/>
            <person name="Meier-Kolthoff J.P."/>
            <person name="Ohm R.A."/>
            <person name="Otillar R.P."/>
            <person name="Pangilinan J."/>
            <person name="Peng Y."/>
            <person name="Rokas A."/>
            <person name="Rosa C.A."/>
            <person name="Scheuner C."/>
            <person name="Sibirny A.A."/>
            <person name="Slot J.C."/>
            <person name="Stielow J.B."/>
            <person name="Sun H."/>
            <person name="Kurtzman C.P."/>
            <person name="Blackwell M."/>
            <person name="Grigoriev I.V."/>
            <person name="Jeffries T.W."/>
        </authorList>
    </citation>
    <scope>NUCLEOTIDE SEQUENCE [LARGE SCALE GENOMIC DNA]</scope>
    <source>
        <strain evidence="7">NRRL Y-1933</strain>
    </source>
</reference>
<evidence type="ECO:0000256" key="5">
    <source>
        <dbReference type="ARBA" id="ARBA00023002"/>
    </source>
</evidence>
<gene>
    <name evidence="6" type="ORF">HYPBUDRAFT_101723</name>
</gene>
<dbReference type="OrthoDB" id="66881at2759"/>
<dbReference type="PIRSF" id="PIRSF000332">
    <property type="entry name" value="FMO"/>
    <property type="match status" value="1"/>
</dbReference>
<evidence type="ECO:0000313" key="7">
    <source>
        <dbReference type="Proteomes" id="UP000095085"/>
    </source>
</evidence>
<keyword evidence="7" id="KW-1185">Reference proteome</keyword>
<name>A0A1E4RQ32_9ASCO</name>
<dbReference type="SUPFAM" id="SSF51905">
    <property type="entry name" value="FAD/NAD(P)-binding domain"/>
    <property type="match status" value="2"/>
</dbReference>
<sequence length="460" mass="52109">MTVTTPRYKRIGIVGGGPAGVAAYKAILSEPARFELVDLYERRDQLGGLWYYSGDKSSRRPQVPSTNPEAFDLINGSKGEFFSPMYKYLETNLISSMMEYRDVHFPESTATFPPRQEVLRYIQQYAETVPGSPNATIHYNSNVTEAKKENDVWQLTIQSNGETQTKSYDAMIVANGHFDIPFIPDVEGLKEWSMKNTDSVTHAKYFDSSAEYRNKTVLVIGDYASGTDIATQISVTAEKVYVSVKDLQSESDIDRVATRIGLITKYDYNDDRSVHTIDNERINDIDVIIFCTGYLYSIPFLHKYLPNLITDGNQVNDLYKQMFYFPDPSLSLVALPKFVIPMPIAEAQSSIIARYYSGRLELPSTAEMQAAYEQELAEKGAGKTFHNLQFPADVEYANQLLAWIVDTGLDSRGLLPPLWDEERVANRKNTKALKSKRLDKIIDYTKQLRTEGKEFELAPN</sequence>
<keyword evidence="2" id="KW-0285">Flavoprotein</keyword>
<accession>A0A1E4RQ32</accession>
<dbReference type="Proteomes" id="UP000095085">
    <property type="component" value="Unassembled WGS sequence"/>
</dbReference>
<proteinExistence type="inferred from homology"/>
<keyword evidence="5" id="KW-0560">Oxidoreductase</keyword>
<dbReference type="InterPro" id="IPR036188">
    <property type="entry name" value="FAD/NAD-bd_sf"/>
</dbReference>
<dbReference type="AlphaFoldDB" id="A0A1E4RQ32"/>
<evidence type="ECO:0000313" key="6">
    <source>
        <dbReference type="EMBL" id="ODV69393.1"/>
    </source>
</evidence>
<dbReference type="GO" id="GO:0050661">
    <property type="term" value="F:NADP binding"/>
    <property type="evidence" value="ECO:0007669"/>
    <property type="project" value="InterPro"/>
</dbReference>
<organism evidence="6 7">
    <name type="scientific">Hyphopichia burtonii NRRL Y-1933</name>
    <dbReference type="NCBI Taxonomy" id="984485"/>
    <lineage>
        <taxon>Eukaryota</taxon>
        <taxon>Fungi</taxon>
        <taxon>Dikarya</taxon>
        <taxon>Ascomycota</taxon>
        <taxon>Saccharomycotina</taxon>
        <taxon>Pichiomycetes</taxon>
        <taxon>Debaryomycetaceae</taxon>
        <taxon>Hyphopichia</taxon>
    </lineage>
</organism>
<evidence type="ECO:0000256" key="1">
    <source>
        <dbReference type="ARBA" id="ARBA00009183"/>
    </source>
</evidence>
<keyword evidence="4" id="KW-0521">NADP</keyword>
<dbReference type="Gene3D" id="3.50.50.60">
    <property type="entry name" value="FAD/NAD(P)-binding domain"/>
    <property type="match status" value="2"/>
</dbReference>